<sequence>MYSRGSGIVYGFHGCDEEVAYRVLTLQQPLKDSVNKYDWLGNGMYFWENSPSRALEYAHHLKANPGRSKNPIQKPFVLGAVIHLGNCLDLLDYEKLNLLKFGYDILSTTLSSQNQPIPQNKPIGDLRELMLRELDCAVIETLHKARRDESLTAFDSVRGVFWEGKELYPNAGSREKDHIQICVGNPNCIKGFFLARDIDPKFTEV</sequence>
<proteinExistence type="predicted"/>
<dbReference type="AlphaFoldDB" id="A0A4V5LWR4"/>
<organism evidence="1 2">
    <name type="scientific">Sphingobacterium alkalisoli</name>
    <dbReference type="NCBI Taxonomy" id="1874115"/>
    <lineage>
        <taxon>Bacteria</taxon>
        <taxon>Pseudomonadati</taxon>
        <taxon>Bacteroidota</taxon>
        <taxon>Sphingobacteriia</taxon>
        <taxon>Sphingobacteriales</taxon>
        <taxon>Sphingobacteriaceae</taxon>
        <taxon>Sphingobacterium</taxon>
    </lineage>
</organism>
<keyword evidence="2" id="KW-1185">Reference proteome</keyword>
<dbReference type="SUPFAM" id="SSF56399">
    <property type="entry name" value="ADP-ribosylation"/>
    <property type="match status" value="1"/>
</dbReference>
<evidence type="ECO:0000313" key="1">
    <source>
        <dbReference type="EMBL" id="TJY59689.1"/>
    </source>
</evidence>
<gene>
    <name evidence="1" type="ORF">FAZ19_23580</name>
</gene>
<accession>A0A4V5LWR4</accession>
<reference evidence="1 2" key="1">
    <citation type="submission" date="2019-04" db="EMBL/GenBank/DDBJ databases">
        <title>Sphingobacterium olei sp. nov., isolated from oil-contaminated soil.</title>
        <authorList>
            <person name="Liu B."/>
        </authorList>
    </citation>
    <scope>NUCLEOTIDE SEQUENCE [LARGE SCALE GENOMIC DNA]</scope>
    <source>
        <strain evidence="1 2">Y3L14</strain>
    </source>
</reference>
<comment type="caution">
    <text evidence="1">The sequence shown here is derived from an EMBL/GenBank/DDBJ whole genome shotgun (WGS) entry which is preliminary data.</text>
</comment>
<dbReference type="RefSeq" id="WP_136823240.1">
    <property type="nucleotide sequence ID" value="NZ_BMJX01000016.1"/>
</dbReference>
<protein>
    <recommendedName>
        <fullName evidence="3">DUF3990 domain-containing protein</fullName>
    </recommendedName>
</protein>
<evidence type="ECO:0000313" key="2">
    <source>
        <dbReference type="Proteomes" id="UP000309872"/>
    </source>
</evidence>
<name>A0A4V5LWR4_9SPHI</name>
<dbReference type="EMBL" id="SUKA01000015">
    <property type="protein sequence ID" value="TJY59689.1"/>
    <property type="molecule type" value="Genomic_DNA"/>
</dbReference>
<dbReference type="Proteomes" id="UP000309872">
    <property type="component" value="Unassembled WGS sequence"/>
</dbReference>
<evidence type="ECO:0008006" key="3">
    <source>
        <dbReference type="Google" id="ProtNLM"/>
    </source>
</evidence>
<dbReference type="OrthoDB" id="9800843at2"/>